<dbReference type="SUPFAM" id="SSF81296">
    <property type="entry name" value="E set domains"/>
    <property type="match status" value="1"/>
</dbReference>
<dbReference type="SMART" id="SM00737">
    <property type="entry name" value="ML"/>
    <property type="match status" value="1"/>
</dbReference>
<dbReference type="InterPro" id="IPR014756">
    <property type="entry name" value="Ig_E-set"/>
</dbReference>
<evidence type="ECO:0000313" key="5">
    <source>
        <dbReference type="Proteomes" id="UP000265703"/>
    </source>
</evidence>
<comment type="caution">
    <text evidence="4">The sequence shown here is derived from an EMBL/GenBank/DDBJ whole genome shotgun (WGS) entry which is preliminary data.</text>
</comment>
<evidence type="ECO:0000256" key="2">
    <source>
        <dbReference type="SAM" id="SignalP"/>
    </source>
</evidence>
<accession>A0A397T4D2</accession>
<dbReference type="STRING" id="658196.A0A397T4D2"/>
<feature type="signal peptide" evidence="2">
    <location>
        <begin position="1"/>
        <end position="20"/>
    </location>
</feature>
<organism evidence="4 5">
    <name type="scientific">Glomus cerebriforme</name>
    <dbReference type="NCBI Taxonomy" id="658196"/>
    <lineage>
        <taxon>Eukaryota</taxon>
        <taxon>Fungi</taxon>
        <taxon>Fungi incertae sedis</taxon>
        <taxon>Mucoromycota</taxon>
        <taxon>Glomeromycotina</taxon>
        <taxon>Glomeromycetes</taxon>
        <taxon>Glomerales</taxon>
        <taxon>Glomeraceae</taxon>
        <taxon>Glomus</taxon>
    </lineage>
</organism>
<evidence type="ECO:0000256" key="1">
    <source>
        <dbReference type="ARBA" id="ARBA00016056"/>
    </source>
</evidence>
<protein>
    <recommendedName>
        <fullName evidence="1">Phosphatidylglycerol/phosphatidylinositol transfer protein</fullName>
    </recommendedName>
</protein>
<keyword evidence="2" id="KW-0732">Signal</keyword>
<dbReference type="Proteomes" id="UP000265703">
    <property type="component" value="Unassembled WGS sequence"/>
</dbReference>
<proteinExistence type="predicted"/>
<gene>
    <name evidence="4" type="ORF">C1645_819779</name>
</gene>
<keyword evidence="5" id="KW-1185">Reference proteome</keyword>
<evidence type="ECO:0000259" key="3">
    <source>
        <dbReference type="SMART" id="SM00737"/>
    </source>
</evidence>
<feature type="chain" id="PRO_5017352178" description="Phosphatidylglycerol/phosphatidylinositol transfer protein" evidence="2">
    <location>
        <begin position="21"/>
        <end position="161"/>
    </location>
</feature>
<feature type="domain" description="MD-2-related lipid-recognition" evidence="3">
    <location>
        <begin position="32"/>
        <end position="159"/>
    </location>
</feature>
<dbReference type="OrthoDB" id="2310480at2759"/>
<dbReference type="AlphaFoldDB" id="A0A397T4D2"/>
<dbReference type="InterPro" id="IPR003172">
    <property type="entry name" value="ML_dom"/>
</dbReference>
<dbReference type="EMBL" id="QKYT01000110">
    <property type="protein sequence ID" value="RIA93148.1"/>
    <property type="molecule type" value="Genomic_DNA"/>
</dbReference>
<name>A0A397T4D2_9GLOM</name>
<evidence type="ECO:0000313" key="4">
    <source>
        <dbReference type="EMBL" id="RIA93148.1"/>
    </source>
</evidence>
<sequence>MNQNFIFVFILLITLSIVNAAPFQHDKKGIQFKKCEGYPKDAEPDLLTVTVTPDPIEPGKEETFDISITLKNYNITDGTFLDIGYVDDDTKEGLGFFSLDICSKTKCPIEVGSKAGSPYSTTQKFAAPTKLPSKYTISVLQFLNAPDIGIPYSCAVASIGS</sequence>
<reference evidence="4 5" key="1">
    <citation type="submission" date="2018-06" db="EMBL/GenBank/DDBJ databases">
        <title>Comparative genomics reveals the genomic features of Rhizophagus irregularis, R. cerebriforme, R. diaphanum and Gigaspora rosea, and their symbiotic lifestyle signature.</title>
        <authorList>
            <person name="Morin E."/>
            <person name="San Clemente H."/>
            <person name="Chen E.C.H."/>
            <person name="De La Providencia I."/>
            <person name="Hainaut M."/>
            <person name="Kuo A."/>
            <person name="Kohler A."/>
            <person name="Murat C."/>
            <person name="Tang N."/>
            <person name="Roy S."/>
            <person name="Loubradou J."/>
            <person name="Henrissat B."/>
            <person name="Grigoriev I.V."/>
            <person name="Corradi N."/>
            <person name="Roux C."/>
            <person name="Martin F.M."/>
        </authorList>
    </citation>
    <scope>NUCLEOTIDE SEQUENCE [LARGE SCALE GENOMIC DNA]</scope>
    <source>
        <strain evidence="4 5">DAOM 227022</strain>
    </source>
</reference>